<dbReference type="EMBL" id="CAJNNW010033359">
    <property type="protein sequence ID" value="CAE8718326.1"/>
    <property type="molecule type" value="Genomic_DNA"/>
</dbReference>
<feature type="compositionally biased region" description="Low complexity" evidence="1">
    <location>
        <begin position="985"/>
        <end position="1003"/>
    </location>
</feature>
<accession>A0A813L2A5</accession>
<evidence type="ECO:0000256" key="1">
    <source>
        <dbReference type="SAM" id="MobiDB-lite"/>
    </source>
</evidence>
<name>A0A813L2A5_POLGL</name>
<proteinExistence type="predicted"/>
<dbReference type="GO" id="GO:0017148">
    <property type="term" value="P:negative regulation of translation"/>
    <property type="evidence" value="ECO:0007669"/>
    <property type="project" value="TreeGrafter"/>
</dbReference>
<feature type="region of interest" description="Disordered" evidence="1">
    <location>
        <begin position="961"/>
        <end position="1005"/>
    </location>
</feature>
<dbReference type="GO" id="GO:0030014">
    <property type="term" value="C:CCR4-NOT complex"/>
    <property type="evidence" value="ECO:0007669"/>
    <property type="project" value="InterPro"/>
</dbReference>
<comment type="caution">
    <text evidence="2">The sequence shown here is derived from an EMBL/GenBank/DDBJ whole genome shotgun (WGS) entry which is preliminary data.</text>
</comment>
<organism evidence="2 3">
    <name type="scientific">Polarella glacialis</name>
    <name type="common">Dinoflagellate</name>
    <dbReference type="NCBI Taxonomy" id="89957"/>
    <lineage>
        <taxon>Eukaryota</taxon>
        <taxon>Sar</taxon>
        <taxon>Alveolata</taxon>
        <taxon>Dinophyceae</taxon>
        <taxon>Suessiales</taxon>
        <taxon>Suessiaceae</taxon>
        <taxon>Polarella</taxon>
    </lineage>
</organism>
<dbReference type="Proteomes" id="UP000626109">
    <property type="component" value="Unassembled WGS sequence"/>
</dbReference>
<feature type="compositionally biased region" description="Basic and acidic residues" evidence="1">
    <location>
        <begin position="964"/>
        <end position="984"/>
    </location>
</feature>
<feature type="non-terminal residue" evidence="2">
    <location>
        <position position="1"/>
    </location>
</feature>
<feature type="region of interest" description="Disordered" evidence="1">
    <location>
        <begin position="1355"/>
        <end position="1378"/>
    </location>
</feature>
<protein>
    <submittedName>
        <fullName evidence="2">Uncharacterized protein</fullName>
    </submittedName>
</protein>
<evidence type="ECO:0000313" key="2">
    <source>
        <dbReference type="EMBL" id="CAE8718326.1"/>
    </source>
</evidence>
<reference evidence="2" key="1">
    <citation type="submission" date="2021-02" db="EMBL/GenBank/DDBJ databases">
        <authorList>
            <person name="Dougan E. K."/>
            <person name="Rhodes N."/>
            <person name="Thang M."/>
            <person name="Chan C."/>
        </authorList>
    </citation>
    <scope>NUCLEOTIDE SEQUENCE</scope>
</reference>
<sequence length="2107" mass="228839">ALLAKGPQKAPAGLLSGKAGLTLPGVAASRNWLDRRAETAYNAGLQMLMSERPGRAFKCFEQCTPVFRTWPRLWVRLAECCIEMHRQSLTTTPGGAGEARGSDGSGNALNRLRSGNAAGIDCSGAGSVGCMGTSRQLAWGVQGSGTNRRWLLTTARSPPIGRPAMGEEMDAPAKAGEQRTGPAGAPAAPAAAPTKASDGERPPMTGDDALVHAAMYLRNALVLTSPMLPSAGAAGPSAAEGHSEAGKEAAGGSASAALRAAKSAPSSGSKAPGASAPGSSRHQAKDLVECEASLLEDVALVKLAYVCLCQHDHAAALRYSRRLLEKNYLVPQATGSEEGEDSRKVWKMQASNLPHSTESKAVAAKWPSSMGAISLSVHYAAEALLLAGKMAEVKALLGNFVSGNCLSKGLDLQGGYLAEGHLADLDSIARTGRPTMPWDGSPLAAIVLGSGGSLPWLASPMHVSSQPMLIGPRARQSGTVAYMPKVRAKRRRLMDRAANMTIDDARARVFSGWLVVIEHNAHASRVGRQILACQESEDGESSVHEPMEDLFASKSTSTLSLRFTAIQMYLSERIKADPGKLFLLIVEQELYDHLSALRKAGKPATRASSLLQAWNFMIHVVGFVDTDASATSPRCIGSAHRQFLGKKPLRQKAALSALMVFALELVTISAACPVASVEAGFVCLCALGRLRVSDASRIKFIDQEPLLDSGVLVGGFLEAAAVSTKTAQSKEKKTTFLPIVVPMYGLSGQNWWQAFIEARRSLGMPELVSAAEGELSAILAEAVPLLPKRLYDRVWSAQPARADEVTATLLRLLSSVGCEPAVLKKVASHSMKATLLSMAAKFGVDLRTRQLLGYHVVKGEESALNYGRDNLGAPVHELEKMLDAIRAGSFLPDEVRAKRRPLERGVDVKSLKQQFEDWQGCSVEAFLRCHTTNVERAFEKPAVTSAVEAVQDEQVVGLDLGHPLCDDSRSARPEPDKHGSEHDSLSQSSSSSSSSSKSVIAEASESDEESLQDRLAFHEGFAAQKGVRGVSSRANVHMLFRHKPVAVFHSRAKEVGILNDEYDRLARLCLQLLPGAVDETPLLKMASAIAGSGAQDPPEDRIPIIRRLFFEAYTMSAADLKRRVDRTDDDQPRRLAIPERAARQSDQESRLLGVALVGELEVSHALVDVVVQMAEDNQLRYIRWELRTKRDQEIMGIKLDPVWKPDAAGVVRMSKASEELFADTSNELLLKFRTAEKVSGLRPGKLADPRVYGEVQPPGYVRVSIEQLHRADLALFRIMMRETRQGIRGSGSGLPLERALQKAIDATEVRLLLRPLQGSGGSAAAASKRKAAEPVAAEQPVKLRRQIENLQSQVKNLKQTSGKGGGSGGKDRSLKGKDGKKPFFSFAVGKEVAASSGLKQGEKLLSAQAAKLRVPPGSKVLKVSLKEKGEEEAVEFVEIGVYHTPMEFFNKALTLRHPFDGPALVEDDVLQAMSNLFVKGPSEVKRERALMLKKYELYARLVEKKERAIHSSLKEHKERVVKDKNFLLLKKMASDAGIKDMRLCMACATGEFPERLKPASLSIEQVMKASRWTRKSLAGKSGQSKDKEMDQAVWEATKEDIKKWFLRGPFATEQLDEMLGRLWVLSRRFGIRQGDKVRAIDDLSESFINACFGSCEKVDLGGIDEFAAMARAMLEMIGPGGLVEVLLSTGEVLSGKLHSEISAEQARDLVGRTLDLEPAYKQLTVAPQSAWASVILVRNPETGRSEMYLSESLPFGASAAVYAFNRFARAIRKIGTRLFGLVWSSFFDDFPQLDLEIMGDSAQTTAEAFLELLGWKVSLKPKKRKPFAKTFEMLGIELDFNKAPEGRVVVRNKAERVAGIEAFVKQAIGSRSCSATEASSFRGRFIFAESQVFGKVGMLMMNAVRARANHGGSDTFVSDDFIAEARWLVTFLKTAIPRTLLCHCSERPLLVFTDGALEGVRSETATVGAVVYDPGDSAFEFFGLKLADKVLAAWQVYQLQVIGQLENLPVMLAKHVWASRMLHRRVFFFIDNDSARAALVNMYSTSELSAMLLRRVAMREALVPSFSWYARVASDCNISDDASRLKFDSLLKAGAKQVPCDATSILA</sequence>
<feature type="compositionally biased region" description="Low complexity" evidence="1">
    <location>
        <begin position="181"/>
        <end position="193"/>
    </location>
</feature>
<evidence type="ECO:0000313" key="3">
    <source>
        <dbReference type="Proteomes" id="UP000626109"/>
    </source>
</evidence>
<dbReference type="InterPro" id="IPR039740">
    <property type="entry name" value="CNOT10"/>
</dbReference>
<dbReference type="PANTHER" id="PTHR12979:SF5">
    <property type="entry name" value="CCR4-NOT TRANSCRIPTION COMPLEX SUBUNIT 10"/>
    <property type="match status" value="1"/>
</dbReference>
<feature type="compositionally biased region" description="Low complexity" evidence="1">
    <location>
        <begin position="248"/>
        <end position="280"/>
    </location>
</feature>
<feature type="region of interest" description="Disordered" evidence="1">
    <location>
        <begin position="230"/>
        <end position="281"/>
    </location>
</feature>
<feature type="compositionally biased region" description="Basic and acidic residues" evidence="1">
    <location>
        <begin position="1369"/>
        <end position="1378"/>
    </location>
</feature>
<gene>
    <name evidence="2" type="ORF">PGLA2088_LOCUS40017</name>
</gene>
<feature type="compositionally biased region" description="Low complexity" evidence="1">
    <location>
        <begin position="230"/>
        <end position="240"/>
    </location>
</feature>
<feature type="region of interest" description="Disordered" evidence="1">
    <location>
        <begin position="149"/>
        <end position="207"/>
    </location>
</feature>
<dbReference type="SUPFAM" id="SSF56672">
    <property type="entry name" value="DNA/RNA polymerases"/>
    <property type="match status" value="1"/>
</dbReference>
<dbReference type="InterPro" id="IPR043502">
    <property type="entry name" value="DNA/RNA_pol_sf"/>
</dbReference>
<feature type="region of interest" description="Disordered" evidence="1">
    <location>
        <begin position="89"/>
        <end position="110"/>
    </location>
</feature>
<dbReference type="PANTHER" id="PTHR12979">
    <property type="entry name" value="CCR4-NOT TRANSCRIPTION COMPLEX SUBUNIT 10"/>
    <property type="match status" value="1"/>
</dbReference>
<dbReference type="GO" id="GO:0006402">
    <property type="term" value="P:mRNA catabolic process"/>
    <property type="evidence" value="ECO:0007669"/>
    <property type="project" value="TreeGrafter"/>
</dbReference>